<feature type="domain" description="Dihydroneopterin aldolase/epimerase" evidence="7">
    <location>
        <begin position="9"/>
        <end position="121"/>
    </location>
</feature>
<evidence type="ECO:0000256" key="5">
    <source>
        <dbReference type="ARBA" id="ARBA00023239"/>
    </source>
</evidence>
<dbReference type="NCBIfam" id="TIGR00526">
    <property type="entry name" value="folB_dom"/>
    <property type="match status" value="1"/>
</dbReference>
<evidence type="ECO:0000256" key="1">
    <source>
        <dbReference type="ARBA" id="ARBA00001353"/>
    </source>
</evidence>
<evidence type="ECO:0000256" key="4">
    <source>
        <dbReference type="ARBA" id="ARBA00022909"/>
    </source>
</evidence>
<evidence type="ECO:0000256" key="6">
    <source>
        <dbReference type="RuleBase" id="RU362079"/>
    </source>
</evidence>
<comment type="function">
    <text evidence="6">Catalyzes the conversion of 7,8-dihydroneopterin to 6-hydroxymethyl-7,8-dihydropterin.</text>
</comment>
<dbReference type="SMART" id="SM00905">
    <property type="entry name" value="FolB"/>
    <property type="match status" value="1"/>
</dbReference>
<evidence type="ECO:0000256" key="2">
    <source>
        <dbReference type="ARBA" id="ARBA00005013"/>
    </source>
</evidence>
<gene>
    <name evidence="8" type="primary">folB</name>
    <name evidence="8" type="ORF">WCD74_05615</name>
</gene>
<dbReference type="InterPro" id="IPR043133">
    <property type="entry name" value="GTP-CH-I_C/QueF"/>
</dbReference>
<dbReference type="EC" id="4.1.2.25" evidence="6"/>
<organism evidence="8 9">
    <name type="scientific">Actinomycetospora aurantiaca</name>
    <dbReference type="NCBI Taxonomy" id="3129233"/>
    <lineage>
        <taxon>Bacteria</taxon>
        <taxon>Bacillati</taxon>
        <taxon>Actinomycetota</taxon>
        <taxon>Actinomycetes</taxon>
        <taxon>Pseudonocardiales</taxon>
        <taxon>Pseudonocardiaceae</taxon>
        <taxon>Actinomycetospora</taxon>
    </lineage>
</organism>
<evidence type="ECO:0000313" key="9">
    <source>
        <dbReference type="Proteomes" id="UP001385809"/>
    </source>
</evidence>
<dbReference type="RefSeq" id="WP_337693853.1">
    <property type="nucleotide sequence ID" value="NZ_JBBEGN010000002.1"/>
</dbReference>
<dbReference type="Proteomes" id="UP001385809">
    <property type="component" value="Unassembled WGS sequence"/>
</dbReference>
<dbReference type="Pfam" id="PF02152">
    <property type="entry name" value="FolB"/>
    <property type="match status" value="1"/>
</dbReference>
<proteinExistence type="inferred from homology"/>
<comment type="similarity">
    <text evidence="3 6">Belongs to the DHNA family.</text>
</comment>
<reference evidence="8 9" key="1">
    <citation type="submission" date="2024-03" db="EMBL/GenBank/DDBJ databases">
        <title>Actinomycetospora sp. OC33-EN08, a novel actinomycete isolated from wild orchid (Aerides multiflora).</title>
        <authorList>
            <person name="Suriyachadkun C."/>
        </authorList>
    </citation>
    <scope>NUCLEOTIDE SEQUENCE [LARGE SCALE GENOMIC DNA]</scope>
    <source>
        <strain evidence="8 9">OC33-EN08</strain>
    </source>
</reference>
<dbReference type="InterPro" id="IPR006157">
    <property type="entry name" value="FolB_dom"/>
</dbReference>
<dbReference type="PANTHER" id="PTHR42844">
    <property type="entry name" value="DIHYDRONEOPTERIN ALDOLASE 1-RELATED"/>
    <property type="match status" value="1"/>
</dbReference>
<dbReference type="Gene3D" id="3.30.1130.10">
    <property type="match status" value="1"/>
</dbReference>
<keyword evidence="5 6" id="KW-0456">Lyase</keyword>
<dbReference type="PANTHER" id="PTHR42844:SF1">
    <property type="entry name" value="DIHYDRONEOPTERIN ALDOLASE 1-RELATED"/>
    <property type="match status" value="1"/>
</dbReference>
<sequence>MSPGPTDTIELRGLRVHGRHGVFDHERRDGQDFVLDLVLHVDLAPAGASDDLTETVDYGALAEAAATVVAGPPRSLIEAVAADVAAVVLDDPRVAEVEVTLHKPQAPIERPFDDVAVRIRRRRSEAELDPSARSRA</sequence>
<comment type="caution">
    <text evidence="8">The sequence shown here is derived from an EMBL/GenBank/DDBJ whole genome shotgun (WGS) entry which is preliminary data.</text>
</comment>
<dbReference type="SUPFAM" id="SSF55620">
    <property type="entry name" value="Tetrahydrobiopterin biosynthesis enzymes-like"/>
    <property type="match status" value="1"/>
</dbReference>
<protein>
    <recommendedName>
        <fullName evidence="6">7,8-dihydroneopterin aldolase</fullName>
        <ecNumber evidence="6">4.1.2.25</ecNumber>
    </recommendedName>
</protein>
<name>A0ABU8MIU1_9PSEU</name>
<evidence type="ECO:0000313" key="8">
    <source>
        <dbReference type="EMBL" id="MEJ2867234.1"/>
    </source>
</evidence>
<comment type="catalytic activity">
    <reaction evidence="1 6">
        <text>7,8-dihydroneopterin = 6-hydroxymethyl-7,8-dihydropterin + glycolaldehyde</text>
        <dbReference type="Rhea" id="RHEA:10540"/>
        <dbReference type="ChEBI" id="CHEBI:17001"/>
        <dbReference type="ChEBI" id="CHEBI:17071"/>
        <dbReference type="ChEBI" id="CHEBI:44841"/>
        <dbReference type="EC" id="4.1.2.25"/>
    </reaction>
</comment>
<evidence type="ECO:0000259" key="7">
    <source>
        <dbReference type="SMART" id="SM00905"/>
    </source>
</evidence>
<dbReference type="InterPro" id="IPR006156">
    <property type="entry name" value="Dihydroneopterin_aldolase"/>
</dbReference>
<keyword evidence="9" id="KW-1185">Reference proteome</keyword>
<dbReference type="GO" id="GO:0004150">
    <property type="term" value="F:dihydroneopterin aldolase activity"/>
    <property type="evidence" value="ECO:0007669"/>
    <property type="project" value="UniProtKB-EC"/>
</dbReference>
<dbReference type="NCBIfam" id="TIGR00525">
    <property type="entry name" value="folB"/>
    <property type="match status" value="1"/>
</dbReference>
<evidence type="ECO:0000256" key="3">
    <source>
        <dbReference type="ARBA" id="ARBA00005708"/>
    </source>
</evidence>
<dbReference type="CDD" id="cd00534">
    <property type="entry name" value="DHNA_DHNTPE"/>
    <property type="match status" value="1"/>
</dbReference>
<comment type="pathway">
    <text evidence="2 6">Cofactor biosynthesis; tetrahydrofolate biosynthesis; 2-amino-4-hydroxy-6-hydroxymethyl-7,8-dihydropteridine diphosphate from 7,8-dihydroneopterin triphosphate: step 3/4.</text>
</comment>
<dbReference type="EMBL" id="JBBEGN010000002">
    <property type="protein sequence ID" value="MEJ2867234.1"/>
    <property type="molecule type" value="Genomic_DNA"/>
</dbReference>
<accession>A0ABU8MIU1</accession>
<keyword evidence="4 6" id="KW-0289">Folate biosynthesis</keyword>